<dbReference type="PANTHER" id="PTHR46865">
    <property type="entry name" value="OXIDOREDUCTASE-RELATED"/>
    <property type="match status" value="1"/>
</dbReference>
<dbReference type="PRINTS" id="PR00420">
    <property type="entry name" value="RNGMNOXGNASE"/>
</dbReference>
<feature type="domain" description="FAD-binding" evidence="1">
    <location>
        <begin position="3"/>
        <end position="172"/>
    </location>
</feature>
<protein>
    <submittedName>
        <fullName evidence="2">FAD-dependent oxidoreductase</fullName>
    </submittedName>
</protein>
<dbReference type="Proteomes" id="UP000030466">
    <property type="component" value="Unassembled WGS sequence"/>
</dbReference>
<dbReference type="Pfam" id="PF01494">
    <property type="entry name" value="FAD_binding_3"/>
    <property type="match status" value="1"/>
</dbReference>
<proteinExistence type="predicted"/>
<organism evidence="2 3">
    <name type="scientific">Kocuria rosea subsp. polaris</name>
    <dbReference type="NCBI Taxonomy" id="136273"/>
    <lineage>
        <taxon>Bacteria</taxon>
        <taxon>Bacillati</taxon>
        <taxon>Actinomycetota</taxon>
        <taxon>Actinomycetes</taxon>
        <taxon>Micrococcales</taxon>
        <taxon>Micrococcaceae</taxon>
        <taxon>Kocuria</taxon>
    </lineage>
</organism>
<dbReference type="PROSITE" id="PS51257">
    <property type="entry name" value="PROKAR_LIPOPROTEIN"/>
    <property type="match status" value="1"/>
</dbReference>
<dbReference type="EMBL" id="JSUH01000010">
    <property type="protein sequence ID" value="KHD97040.1"/>
    <property type="molecule type" value="Genomic_DNA"/>
</dbReference>
<dbReference type="PANTHER" id="PTHR46865:SF8">
    <property type="entry name" value="POSSIBLE OXIDOREDUCTASE"/>
    <property type="match status" value="1"/>
</dbReference>
<comment type="caution">
    <text evidence="2">The sequence shown here is derived from an EMBL/GenBank/DDBJ whole genome shotgun (WGS) entry which is preliminary data.</text>
</comment>
<evidence type="ECO:0000313" key="3">
    <source>
        <dbReference type="Proteomes" id="UP000030466"/>
    </source>
</evidence>
<dbReference type="Gene3D" id="3.30.9.10">
    <property type="entry name" value="D-Amino Acid Oxidase, subunit A, domain 2"/>
    <property type="match status" value="1"/>
</dbReference>
<evidence type="ECO:0000259" key="1">
    <source>
        <dbReference type="Pfam" id="PF01494"/>
    </source>
</evidence>
<sequence>MRAVVCGAGIAGLALAGCLGRRGWDVVVLERAPRPREQGYMMDFFGPGWDAAEEMGVLPAVLELGYRVERLSYVDDRGRDRAGLPFARFAHALDGHLVSVMRPDLERVLREHARGVAELRYGRRVAGVRQRPGGAGAVLDDGTVLDADLVVGADGVHSAVRRSAFGPEERFRRWLGLHTAAFVVDDPEACRQVGDRFCLTDSIDRAMGFYGLRDGRLAVFAVHRAAAPSLPADPRGTLRAVHGSLGWIVPRVLAACPGGDRLYYDQVVQIELPRWSSGRVVLLGDSGQAVSLLGGQGASLGIAGAWLLAERLDRAGSVEEALTGWERVWRPVVAEKQLVARGGAQWFLPSSRARRQARRLALRLAALPGLDTVVTRGLVGRAGGDVRALAAAPA</sequence>
<gene>
    <name evidence="2" type="ORF">GY22_11555</name>
</gene>
<dbReference type="InterPro" id="IPR002938">
    <property type="entry name" value="FAD-bd"/>
</dbReference>
<dbReference type="GO" id="GO:0071949">
    <property type="term" value="F:FAD binding"/>
    <property type="evidence" value="ECO:0007669"/>
    <property type="project" value="InterPro"/>
</dbReference>
<reference evidence="2 3" key="1">
    <citation type="journal article" date="2003" name="Int. J. Syst. Evol. Microbiol.">
        <title>Kocuria polaris sp. nov., an orange-pigmented psychrophilic bacterium isolated from an Antarctic cyanobacterial mat sample.</title>
        <authorList>
            <person name="Reddy G.S."/>
            <person name="Prakash J.S."/>
            <person name="Prabahar V."/>
            <person name="Matsumoto G.I."/>
            <person name="Stackebrandt E."/>
            <person name="Shivaji S."/>
        </authorList>
    </citation>
    <scope>NUCLEOTIDE SEQUENCE [LARGE SCALE GENOMIC DNA]</scope>
    <source>
        <strain evidence="2 3">CMS 76or</strain>
    </source>
</reference>
<accession>A0A0A6VPS4</accession>
<dbReference type="RefSeq" id="WP_035927734.1">
    <property type="nucleotide sequence ID" value="NZ_JSUH01000010.1"/>
</dbReference>
<dbReference type="SUPFAM" id="SSF51905">
    <property type="entry name" value="FAD/NAD(P)-binding domain"/>
    <property type="match status" value="1"/>
</dbReference>
<name>A0A0A6VPS4_KOCRO</name>
<dbReference type="OrthoDB" id="3356051at2"/>
<keyword evidence="3" id="KW-1185">Reference proteome</keyword>
<dbReference type="InterPro" id="IPR036188">
    <property type="entry name" value="FAD/NAD-bd_sf"/>
</dbReference>
<dbReference type="AlphaFoldDB" id="A0A0A6VPS4"/>
<evidence type="ECO:0000313" key="2">
    <source>
        <dbReference type="EMBL" id="KHD97040.1"/>
    </source>
</evidence>
<dbReference type="Gene3D" id="3.50.50.60">
    <property type="entry name" value="FAD/NAD(P)-binding domain"/>
    <property type="match status" value="1"/>
</dbReference>
<dbReference type="InterPro" id="IPR051704">
    <property type="entry name" value="FAD_aromatic-hydroxylase"/>
</dbReference>